<dbReference type="EMBL" id="UINC01210563">
    <property type="protein sequence ID" value="SVE34083.1"/>
    <property type="molecule type" value="Genomic_DNA"/>
</dbReference>
<dbReference type="InterPro" id="IPR010496">
    <property type="entry name" value="AL/BT2_dom"/>
</dbReference>
<evidence type="ECO:0000313" key="2">
    <source>
        <dbReference type="EMBL" id="SVE34083.1"/>
    </source>
</evidence>
<name>A0A383CPW0_9ZZZZ</name>
<dbReference type="AlphaFoldDB" id="A0A383CPW0"/>
<feature type="non-terminal residue" evidence="2">
    <location>
        <position position="196"/>
    </location>
</feature>
<dbReference type="Pfam" id="PF06439">
    <property type="entry name" value="3keto-disac_hyd"/>
    <property type="match status" value="1"/>
</dbReference>
<feature type="domain" description="3-keto-alpha-glucoside-1,2-lyase/3-keto-2-hydroxy-glucal hydratase" evidence="1">
    <location>
        <begin position="26"/>
        <end position="186"/>
    </location>
</feature>
<reference evidence="2" key="1">
    <citation type="submission" date="2018-05" db="EMBL/GenBank/DDBJ databases">
        <authorList>
            <person name="Lanie J.A."/>
            <person name="Ng W.-L."/>
            <person name="Kazmierczak K.M."/>
            <person name="Andrzejewski T.M."/>
            <person name="Davidsen T.M."/>
            <person name="Wayne K.J."/>
            <person name="Tettelin H."/>
            <person name="Glass J.I."/>
            <person name="Rusch D."/>
            <person name="Podicherti R."/>
            <person name="Tsui H.-C.T."/>
            <person name="Winkler M.E."/>
        </authorList>
    </citation>
    <scope>NUCLEOTIDE SEQUENCE</scope>
</reference>
<gene>
    <name evidence="2" type="ORF">METZ01_LOCUS486937</name>
</gene>
<accession>A0A383CPW0</accession>
<dbReference type="GO" id="GO:0016787">
    <property type="term" value="F:hydrolase activity"/>
    <property type="evidence" value="ECO:0007669"/>
    <property type="project" value="InterPro"/>
</dbReference>
<dbReference type="Gene3D" id="2.60.120.560">
    <property type="entry name" value="Exo-inulinase, domain 1"/>
    <property type="match status" value="1"/>
</dbReference>
<evidence type="ECO:0000259" key="1">
    <source>
        <dbReference type="Pfam" id="PF06439"/>
    </source>
</evidence>
<proteinExistence type="predicted"/>
<sequence length="196" mass="22014">MMKTSILPLSVLLLFGIQTYAAEKETILFDGKNLDHFEYAPGSWEIEKDGSVVCRMQETKDKKGKTRIRGMGYLWTKKEYTDFDLSLSYKLTSGANSGVFYRTDKDNPVQGGFEIQLMDNEGFQKKTKRKLPPRKLNASFYDGVAPAGDFSKPVGQWNKLRLVCKGPAVTCHLNGKLAFSVNLDNWTEPGKNPDGT</sequence>
<protein>
    <recommendedName>
        <fullName evidence="1">3-keto-alpha-glucoside-1,2-lyase/3-keto-2-hydroxy-glucal hydratase domain-containing protein</fullName>
    </recommendedName>
</protein>
<organism evidence="2">
    <name type="scientific">marine metagenome</name>
    <dbReference type="NCBI Taxonomy" id="408172"/>
    <lineage>
        <taxon>unclassified sequences</taxon>
        <taxon>metagenomes</taxon>
        <taxon>ecological metagenomes</taxon>
    </lineage>
</organism>